<dbReference type="EMBL" id="CP071793">
    <property type="protein sequence ID" value="QTD48019.1"/>
    <property type="molecule type" value="Genomic_DNA"/>
</dbReference>
<dbReference type="PROSITE" id="PS52016">
    <property type="entry name" value="TONB_DEPENDENT_REC_3"/>
    <property type="match status" value="1"/>
</dbReference>
<keyword evidence="15" id="KW-1185">Reference proteome</keyword>
<dbReference type="KEGG" id="scor:J3U87_20745"/>
<dbReference type="InterPro" id="IPR012910">
    <property type="entry name" value="Plug_dom"/>
</dbReference>
<dbReference type="Pfam" id="PF00593">
    <property type="entry name" value="TonB_dep_Rec_b-barrel"/>
    <property type="match status" value="1"/>
</dbReference>
<dbReference type="Pfam" id="PF07715">
    <property type="entry name" value="Plug"/>
    <property type="match status" value="1"/>
</dbReference>
<keyword evidence="9 10" id="KW-0998">Cell outer membrane</keyword>
<proteinExistence type="inferred from homology"/>
<evidence type="ECO:0000256" key="3">
    <source>
        <dbReference type="ARBA" id="ARBA00022452"/>
    </source>
</evidence>
<gene>
    <name evidence="14" type="ORF">J3U87_20745</name>
</gene>
<dbReference type="PANTHER" id="PTHR30069:SF29">
    <property type="entry name" value="HEMOGLOBIN AND HEMOGLOBIN-HAPTOGLOBIN-BINDING PROTEIN 1-RELATED"/>
    <property type="match status" value="1"/>
</dbReference>
<evidence type="ECO:0000259" key="13">
    <source>
        <dbReference type="Pfam" id="PF07715"/>
    </source>
</evidence>
<sequence>MSLANAITFLGRYTLLFAIALSFSPLVAQDDLDFASMSLEDLLNVEVVTASKKAESQWDAPGVVTVVTKAELEKFGGNNLYEILDRVPGLRMTQLSVAGQPAISSRAGNKFSGSNHTLLLLNGRPFRQSLNGYAYQTVLRSFPIHMIERIEVVRGPGSVLYGTNALEAVVNVITKSPEETSTMLLGGGGTDLAREGEFVVATKSGDLSVIAGVNYWDEDGYPIDGITSPLIPGAPVQGIDIYRDDKSGAMALKFKGFSLSAYGGQFNKHYHYQPDFFTVEHKALLVDAGYEHQINDNWSFTFNITHNQYGEDIINNLGADPVIAFDFNTKDTLMEGTVYGKLGEKVDILVGAVGYYLSGWANFIATTWDLSWRSGYGQVSYQVNDSFKVLGGFQYNETDSGDNTVPRVGVIYNNADSGYGVKLLYGEAFRSPYPNESLIDVPDAGGSKPNPNISAETIESLDLQFFMDKERYQFAATIFQVTQDDFITLLPIEDPIYDFQFQNAGSLDIEGLELEVKYVPSERIYFLGSATYQSNENDAGVDDATLHGDLAVKLGFAYNQGPFNLGIFNSYFEGWKPNSDLPGAPVTAANPPSDDINYLSLNLGYDFSLAGTRGNISLYGKNILDDELYEPIFVVRTINTTQTEGGAQYYGQLKLFF</sequence>
<protein>
    <submittedName>
        <fullName evidence="14">TonB-dependent receptor</fullName>
    </submittedName>
</protein>
<evidence type="ECO:0000256" key="7">
    <source>
        <dbReference type="ARBA" id="ARBA00023136"/>
    </source>
</evidence>
<keyword evidence="6 11" id="KW-0798">TonB box</keyword>
<dbReference type="InterPro" id="IPR000531">
    <property type="entry name" value="Beta-barrel_TonB"/>
</dbReference>
<keyword evidence="5" id="KW-0732">Signal</keyword>
<dbReference type="InterPro" id="IPR039426">
    <property type="entry name" value="TonB-dep_rcpt-like"/>
</dbReference>
<keyword evidence="4 10" id="KW-0812">Transmembrane</keyword>
<keyword evidence="3 10" id="KW-1134">Transmembrane beta strand</keyword>
<comment type="similarity">
    <text evidence="10 11">Belongs to the TonB-dependent receptor family.</text>
</comment>
<evidence type="ECO:0000313" key="14">
    <source>
        <dbReference type="EMBL" id="QTD48019.1"/>
    </source>
</evidence>
<name>A0A8A4TD52_SULCO</name>
<evidence type="ECO:0000313" key="15">
    <source>
        <dbReference type="Proteomes" id="UP000663929"/>
    </source>
</evidence>
<evidence type="ECO:0000256" key="2">
    <source>
        <dbReference type="ARBA" id="ARBA00022448"/>
    </source>
</evidence>
<evidence type="ECO:0000256" key="6">
    <source>
        <dbReference type="ARBA" id="ARBA00023077"/>
    </source>
</evidence>
<evidence type="ECO:0000256" key="1">
    <source>
        <dbReference type="ARBA" id="ARBA00004571"/>
    </source>
</evidence>
<dbReference type="InterPro" id="IPR036942">
    <property type="entry name" value="Beta-barrel_TonB_sf"/>
</dbReference>
<evidence type="ECO:0000259" key="12">
    <source>
        <dbReference type="Pfam" id="PF00593"/>
    </source>
</evidence>
<dbReference type="PANTHER" id="PTHR30069">
    <property type="entry name" value="TONB-DEPENDENT OUTER MEMBRANE RECEPTOR"/>
    <property type="match status" value="1"/>
</dbReference>
<dbReference type="GO" id="GO:0009279">
    <property type="term" value="C:cell outer membrane"/>
    <property type="evidence" value="ECO:0007669"/>
    <property type="project" value="UniProtKB-SubCell"/>
</dbReference>
<evidence type="ECO:0000256" key="11">
    <source>
        <dbReference type="RuleBase" id="RU003357"/>
    </source>
</evidence>
<evidence type="ECO:0000256" key="10">
    <source>
        <dbReference type="PROSITE-ProRule" id="PRU01360"/>
    </source>
</evidence>
<keyword evidence="2 10" id="KW-0813">Transport</keyword>
<dbReference type="GO" id="GO:0044718">
    <property type="term" value="P:siderophore transmembrane transport"/>
    <property type="evidence" value="ECO:0007669"/>
    <property type="project" value="TreeGrafter"/>
</dbReference>
<comment type="subcellular location">
    <subcellularLocation>
        <location evidence="1 10">Cell outer membrane</location>
        <topology evidence="1 10">Multi-pass membrane protein</topology>
    </subcellularLocation>
</comment>
<keyword evidence="7 10" id="KW-0472">Membrane</keyword>
<evidence type="ECO:0000256" key="4">
    <source>
        <dbReference type="ARBA" id="ARBA00022692"/>
    </source>
</evidence>
<dbReference type="RefSeq" id="WP_237377682.1">
    <property type="nucleotide sequence ID" value="NZ_CP071793.1"/>
</dbReference>
<evidence type="ECO:0000256" key="8">
    <source>
        <dbReference type="ARBA" id="ARBA00023170"/>
    </source>
</evidence>
<feature type="domain" description="TonB-dependent receptor plug" evidence="13">
    <location>
        <begin position="58"/>
        <end position="168"/>
    </location>
</feature>
<organism evidence="14 15">
    <name type="scientific">Sulfidibacter corallicola</name>
    <dbReference type="NCBI Taxonomy" id="2818388"/>
    <lineage>
        <taxon>Bacteria</taxon>
        <taxon>Pseudomonadati</taxon>
        <taxon>Acidobacteriota</taxon>
        <taxon>Holophagae</taxon>
        <taxon>Acanthopleuribacterales</taxon>
        <taxon>Acanthopleuribacteraceae</taxon>
        <taxon>Sulfidibacter</taxon>
    </lineage>
</organism>
<evidence type="ECO:0000256" key="5">
    <source>
        <dbReference type="ARBA" id="ARBA00022729"/>
    </source>
</evidence>
<dbReference type="AlphaFoldDB" id="A0A8A4TD52"/>
<dbReference type="Gene3D" id="2.40.170.20">
    <property type="entry name" value="TonB-dependent receptor, beta-barrel domain"/>
    <property type="match status" value="1"/>
</dbReference>
<dbReference type="InterPro" id="IPR037066">
    <property type="entry name" value="Plug_dom_sf"/>
</dbReference>
<dbReference type="SUPFAM" id="SSF56935">
    <property type="entry name" value="Porins"/>
    <property type="match status" value="1"/>
</dbReference>
<keyword evidence="8 14" id="KW-0675">Receptor</keyword>
<reference evidence="14" key="1">
    <citation type="submission" date="2021-03" db="EMBL/GenBank/DDBJ databases">
        <title>Acanthopleuribacteraceae sp. M133.</title>
        <authorList>
            <person name="Wang G."/>
        </authorList>
    </citation>
    <scope>NUCLEOTIDE SEQUENCE</scope>
    <source>
        <strain evidence="14">M133</strain>
    </source>
</reference>
<feature type="domain" description="TonB-dependent receptor-like beta-barrel" evidence="12">
    <location>
        <begin position="248"/>
        <end position="623"/>
    </location>
</feature>
<evidence type="ECO:0000256" key="9">
    <source>
        <dbReference type="ARBA" id="ARBA00023237"/>
    </source>
</evidence>
<dbReference type="GO" id="GO:0015344">
    <property type="term" value="F:siderophore uptake transmembrane transporter activity"/>
    <property type="evidence" value="ECO:0007669"/>
    <property type="project" value="TreeGrafter"/>
</dbReference>
<dbReference type="Proteomes" id="UP000663929">
    <property type="component" value="Chromosome"/>
</dbReference>
<dbReference type="Gene3D" id="2.170.130.10">
    <property type="entry name" value="TonB-dependent receptor, plug domain"/>
    <property type="match status" value="1"/>
</dbReference>
<accession>A0A8A4TD52</accession>